<keyword evidence="5 7" id="KW-0472">Membrane</keyword>
<feature type="transmembrane region" description="Helical" evidence="7">
    <location>
        <begin position="98"/>
        <end position="119"/>
    </location>
</feature>
<dbReference type="EMBL" id="RRAZ01000010">
    <property type="protein sequence ID" value="RRH75524.1"/>
    <property type="molecule type" value="Genomic_DNA"/>
</dbReference>
<dbReference type="InterPro" id="IPR002524">
    <property type="entry name" value="Cation_efflux"/>
</dbReference>
<evidence type="ECO:0000313" key="10">
    <source>
        <dbReference type="Proteomes" id="UP000282125"/>
    </source>
</evidence>
<dbReference type="GO" id="GO:0005385">
    <property type="term" value="F:zinc ion transmembrane transporter activity"/>
    <property type="evidence" value="ECO:0007669"/>
    <property type="project" value="TreeGrafter"/>
</dbReference>
<evidence type="ECO:0000256" key="2">
    <source>
        <dbReference type="ARBA" id="ARBA00022692"/>
    </source>
</evidence>
<dbReference type="Pfam" id="PF01545">
    <property type="entry name" value="Cation_efflux"/>
    <property type="match status" value="1"/>
</dbReference>
<keyword evidence="4 7" id="KW-1133">Transmembrane helix</keyword>
<feature type="compositionally biased region" description="Basic and acidic residues" evidence="6">
    <location>
        <begin position="19"/>
        <end position="60"/>
    </location>
</feature>
<feature type="transmembrane region" description="Helical" evidence="7">
    <location>
        <begin position="72"/>
        <end position="92"/>
    </location>
</feature>
<evidence type="ECO:0000256" key="5">
    <source>
        <dbReference type="ARBA" id="ARBA00023136"/>
    </source>
</evidence>
<dbReference type="Proteomes" id="UP000282125">
    <property type="component" value="Unassembled WGS sequence"/>
</dbReference>
<proteinExistence type="predicted"/>
<evidence type="ECO:0000256" key="1">
    <source>
        <dbReference type="ARBA" id="ARBA00004141"/>
    </source>
</evidence>
<sequence>MPETPETPGQGHSVGHSGSPHDHSAHDHALHTHAGDESARHDHSAENPHSHDHAGHDHSHAPKVTGGNERRIFIVLVLTAGYALIQAVGGWLSGSLALVADSGHMLSDAAALALALVAYRVARRAADEAASYGYHRVRVLAALANGAALLLLVAWITWEAVTRLRTPVEVMAGPMLVVAVIGLLVNLIGAFVLMRGEGSDQNLKGALLHVIGDLLGSVGAIGASVGIMLTGWMPLDPILSVLVAVLVLRSAWGLVKASLHVLLQGTPAGLAPEVICADLEGLAQVAAAGHVHVWTLTDERYVATVHVSAADGAEPLDLPDLVRARLAQRFGIEHATVEVNRAGELRRGHGPESA</sequence>
<dbReference type="InterPro" id="IPR050681">
    <property type="entry name" value="CDF/SLC30A"/>
</dbReference>
<feature type="transmembrane region" description="Helical" evidence="7">
    <location>
        <begin position="170"/>
        <end position="194"/>
    </location>
</feature>
<evidence type="ECO:0000313" key="9">
    <source>
        <dbReference type="EMBL" id="RRH75524.1"/>
    </source>
</evidence>
<organism evidence="9 10">
    <name type="scientific">Falsigemmobacter faecalis</name>
    <dbReference type="NCBI Taxonomy" id="2488730"/>
    <lineage>
        <taxon>Bacteria</taxon>
        <taxon>Pseudomonadati</taxon>
        <taxon>Pseudomonadota</taxon>
        <taxon>Alphaproteobacteria</taxon>
        <taxon>Rhodobacterales</taxon>
        <taxon>Paracoccaceae</taxon>
        <taxon>Falsigemmobacter</taxon>
    </lineage>
</organism>
<feature type="transmembrane region" description="Helical" evidence="7">
    <location>
        <begin position="238"/>
        <end position="255"/>
    </location>
</feature>
<dbReference type="InterPro" id="IPR027469">
    <property type="entry name" value="Cation_efflux_TMD_sf"/>
</dbReference>
<dbReference type="GO" id="GO:0005886">
    <property type="term" value="C:plasma membrane"/>
    <property type="evidence" value="ECO:0007669"/>
    <property type="project" value="TreeGrafter"/>
</dbReference>
<dbReference type="NCBIfam" id="TIGR01297">
    <property type="entry name" value="CDF"/>
    <property type="match status" value="1"/>
</dbReference>
<keyword evidence="10" id="KW-1185">Reference proteome</keyword>
<evidence type="ECO:0000256" key="3">
    <source>
        <dbReference type="ARBA" id="ARBA00022906"/>
    </source>
</evidence>
<accession>A0A3P3DNK6</accession>
<dbReference type="AlphaFoldDB" id="A0A3P3DNK6"/>
<evidence type="ECO:0000256" key="6">
    <source>
        <dbReference type="SAM" id="MobiDB-lite"/>
    </source>
</evidence>
<evidence type="ECO:0000259" key="8">
    <source>
        <dbReference type="Pfam" id="PF01545"/>
    </source>
</evidence>
<feature type="transmembrane region" description="Helical" evidence="7">
    <location>
        <begin position="206"/>
        <end position="232"/>
    </location>
</feature>
<protein>
    <submittedName>
        <fullName evidence="9">Cation transporter</fullName>
    </submittedName>
</protein>
<evidence type="ECO:0000256" key="7">
    <source>
        <dbReference type="SAM" id="Phobius"/>
    </source>
</evidence>
<keyword evidence="3" id="KW-0862">Zinc</keyword>
<feature type="region of interest" description="Disordered" evidence="6">
    <location>
        <begin position="1"/>
        <end position="64"/>
    </location>
</feature>
<evidence type="ECO:0000256" key="4">
    <source>
        <dbReference type="ARBA" id="ARBA00022989"/>
    </source>
</evidence>
<dbReference type="InterPro" id="IPR058533">
    <property type="entry name" value="Cation_efflux_TM"/>
</dbReference>
<keyword evidence="3" id="KW-0406">Ion transport</keyword>
<keyword evidence="3" id="KW-0813">Transport</keyword>
<comment type="subcellular location">
    <subcellularLocation>
        <location evidence="1">Membrane</location>
        <topology evidence="1">Multi-pass membrane protein</topology>
    </subcellularLocation>
</comment>
<gene>
    <name evidence="9" type="ORF">EG244_08555</name>
</gene>
<dbReference type="OrthoDB" id="9809646at2"/>
<feature type="transmembrane region" description="Helical" evidence="7">
    <location>
        <begin position="139"/>
        <end position="158"/>
    </location>
</feature>
<keyword evidence="3" id="KW-0864">Zinc transport</keyword>
<reference evidence="9 10" key="1">
    <citation type="submission" date="2018-11" db="EMBL/GenBank/DDBJ databases">
        <title>Gemmobacter sp. nov., YIM 102744-1 draft genome.</title>
        <authorList>
            <person name="Li G."/>
            <person name="Jiang Y."/>
        </authorList>
    </citation>
    <scope>NUCLEOTIDE SEQUENCE [LARGE SCALE GENOMIC DNA]</scope>
    <source>
        <strain evidence="9 10">YIM 102744-1</strain>
    </source>
</reference>
<dbReference type="PANTHER" id="PTHR11562:SF17">
    <property type="entry name" value="RE54080P-RELATED"/>
    <property type="match status" value="1"/>
</dbReference>
<dbReference type="Gene3D" id="1.20.1510.10">
    <property type="entry name" value="Cation efflux protein transmembrane domain"/>
    <property type="match status" value="1"/>
</dbReference>
<dbReference type="SUPFAM" id="SSF161111">
    <property type="entry name" value="Cation efflux protein transmembrane domain-like"/>
    <property type="match status" value="1"/>
</dbReference>
<dbReference type="PANTHER" id="PTHR11562">
    <property type="entry name" value="CATION EFFLUX PROTEIN/ ZINC TRANSPORTER"/>
    <property type="match status" value="1"/>
</dbReference>
<name>A0A3P3DNK6_9RHOB</name>
<feature type="domain" description="Cation efflux protein transmembrane" evidence="8">
    <location>
        <begin position="72"/>
        <end position="263"/>
    </location>
</feature>
<dbReference type="RefSeq" id="WP_124964587.1">
    <property type="nucleotide sequence ID" value="NZ_RRAZ01000010.1"/>
</dbReference>
<keyword evidence="2 7" id="KW-0812">Transmembrane</keyword>
<comment type="caution">
    <text evidence="9">The sequence shown here is derived from an EMBL/GenBank/DDBJ whole genome shotgun (WGS) entry which is preliminary data.</text>
</comment>